<sequence>MERSLNAASTATVLPRDLRPLILCGPSVLERDALMRKLWDLLPDSFAIAIHHTTNRPIDGQLSLDSHYYVSSDEFLNMVSSGEFATYGPYGDHSSGVSRQTIAAASATGRIVVMEVEMRGVEQLKAIPGFDARYVFITPPSLDVFEARLSMETPGIYEPLRRLMMEWGIARVPEEVEEAELGYSRVPGVYDLILPSENLDEAFQTLVDYIYSSDY</sequence>
<comment type="caution">
    <text evidence="1">The sequence shown here is derived from an EMBL/GenBank/DDBJ whole genome shotgun (WGS) entry which is preliminary data.</text>
</comment>
<gene>
    <name evidence="1" type="ORF">NCS57_00961800</name>
</gene>
<evidence type="ECO:0000313" key="1">
    <source>
        <dbReference type="EMBL" id="KAI8663603.1"/>
    </source>
</evidence>
<name>A0ACC0QQG5_9HYPO</name>
<reference evidence="1" key="1">
    <citation type="submission" date="2022-06" db="EMBL/GenBank/DDBJ databases">
        <title>Fusarium solani species complex genomes reveal bases of compartmentalisation and animal pathogenesis.</title>
        <authorList>
            <person name="Tsai I.J."/>
        </authorList>
    </citation>
    <scope>NUCLEOTIDE SEQUENCE</scope>
    <source>
        <strain evidence="1">Fu6.1</strain>
    </source>
</reference>
<evidence type="ECO:0000313" key="2">
    <source>
        <dbReference type="Proteomes" id="UP001065298"/>
    </source>
</evidence>
<dbReference type="Proteomes" id="UP001065298">
    <property type="component" value="Chromosome 7"/>
</dbReference>
<organism evidence="1 2">
    <name type="scientific">Fusarium keratoplasticum</name>
    <dbReference type="NCBI Taxonomy" id="1328300"/>
    <lineage>
        <taxon>Eukaryota</taxon>
        <taxon>Fungi</taxon>
        <taxon>Dikarya</taxon>
        <taxon>Ascomycota</taxon>
        <taxon>Pezizomycotina</taxon>
        <taxon>Sordariomycetes</taxon>
        <taxon>Hypocreomycetidae</taxon>
        <taxon>Hypocreales</taxon>
        <taxon>Nectriaceae</taxon>
        <taxon>Fusarium</taxon>
        <taxon>Fusarium solani species complex</taxon>
    </lineage>
</organism>
<dbReference type="EMBL" id="CM046509">
    <property type="protein sequence ID" value="KAI8663603.1"/>
    <property type="molecule type" value="Genomic_DNA"/>
</dbReference>
<proteinExistence type="predicted"/>
<accession>A0ACC0QQG5</accession>
<protein>
    <submittedName>
        <fullName evidence="1">Guanylate kinase-like domain-containing protein</fullName>
    </submittedName>
</protein>
<keyword evidence="2" id="KW-1185">Reference proteome</keyword>